<dbReference type="CDD" id="cd02440">
    <property type="entry name" value="AdoMet_MTases"/>
    <property type="match status" value="1"/>
</dbReference>
<dbReference type="InterPro" id="IPR019734">
    <property type="entry name" value="TPR_rpt"/>
</dbReference>
<feature type="domain" description="Glycosyltransferase 2-like" evidence="2">
    <location>
        <begin position="6"/>
        <end position="102"/>
    </location>
</feature>
<feature type="repeat" description="TPR" evidence="1">
    <location>
        <begin position="630"/>
        <end position="663"/>
    </location>
</feature>
<dbReference type="SUPFAM" id="SSF48452">
    <property type="entry name" value="TPR-like"/>
    <property type="match status" value="2"/>
</dbReference>
<dbReference type="Proteomes" id="UP000447393">
    <property type="component" value="Unassembled WGS sequence"/>
</dbReference>
<dbReference type="Gene3D" id="1.25.40.10">
    <property type="entry name" value="Tetratricopeptide repeat domain"/>
    <property type="match status" value="2"/>
</dbReference>
<name>A0A845E3B0_9BACI</name>
<gene>
    <name evidence="3" type="ORF">GLV98_06740</name>
</gene>
<dbReference type="EMBL" id="WMEZ01000002">
    <property type="protein sequence ID" value="MYL49173.1"/>
    <property type="molecule type" value="Genomic_DNA"/>
</dbReference>
<evidence type="ECO:0000259" key="2">
    <source>
        <dbReference type="Pfam" id="PF00535"/>
    </source>
</evidence>
<keyword evidence="1" id="KW-0802">TPR repeat</keyword>
<dbReference type="InterPro" id="IPR029063">
    <property type="entry name" value="SAM-dependent_MTases_sf"/>
</dbReference>
<dbReference type="InterPro" id="IPR029044">
    <property type="entry name" value="Nucleotide-diphossugar_trans"/>
</dbReference>
<comment type="caution">
    <text evidence="3">The sequence shown here is derived from an EMBL/GenBank/DDBJ whole genome shotgun (WGS) entry which is preliminary data.</text>
</comment>
<dbReference type="InterPro" id="IPR011990">
    <property type="entry name" value="TPR-like_helical_dom_sf"/>
</dbReference>
<evidence type="ECO:0000256" key="1">
    <source>
        <dbReference type="PROSITE-ProRule" id="PRU00339"/>
    </source>
</evidence>
<evidence type="ECO:0000313" key="4">
    <source>
        <dbReference type="Proteomes" id="UP000447393"/>
    </source>
</evidence>
<accession>A0A845E3B0</accession>
<dbReference type="PROSITE" id="PS50005">
    <property type="entry name" value="TPR"/>
    <property type="match status" value="3"/>
</dbReference>
<dbReference type="SUPFAM" id="SSF53335">
    <property type="entry name" value="S-adenosyl-L-methionine-dependent methyltransferases"/>
    <property type="match status" value="1"/>
</dbReference>
<dbReference type="Pfam" id="PF13181">
    <property type="entry name" value="TPR_8"/>
    <property type="match status" value="1"/>
</dbReference>
<proteinExistence type="predicted"/>
<dbReference type="Pfam" id="PF13489">
    <property type="entry name" value="Methyltransf_23"/>
    <property type="match status" value="1"/>
</dbReference>
<dbReference type="PANTHER" id="PTHR43630">
    <property type="entry name" value="POLY-BETA-1,6-N-ACETYL-D-GLUCOSAMINE SYNTHASE"/>
    <property type="match status" value="1"/>
</dbReference>
<keyword evidence="3" id="KW-0808">Transferase</keyword>
<sequence length="1323" mass="153781">MLPFLSVCMIVKNEDKVLKRCLNSIEGIADEIIIVDTGSVDNTKKIALRYSDKVYDYNWENDFSKARNFAATKANGKWILAIDADEFVDRESFKAFKENLKSRTTKENILLVQIVNFVGENGGGTSFNFHERIYKNNGRINYYRNIHELLRHDNKMEVRGESELQIFHSGYLSNTVRGKGKSERNLRLLNAIKEKEGIDYYFLGNEYYAKRDFERAIVNYKKGYQLKENINVEWVPRLLVRLINSLLYLDRISESIIVAQTSADLYPGLVDFNYLIAKINMANGKELEAINILENIIQKKDVLISYSSSDFAEYLPHKHLGSLYEKIDNSQLAVHHYSKALSLNDFDDYVWMRLIYLISEHSTMKDLNDFINDNCVDRNSMNTIRLLKILLKVPNFKVQNLSTFYLNDPNLTKIQNEALTLKNLLINGKDSEVITKIYDMSFNQFASVLGSGLFNIEDLILLILETNEKKLKEIIAHLEASESITNLLNFLFDIENKRLSAFEERLFISIYKLANVLHRKKIVNILDNKKNTLPLNFKIKIDEETVFFLKGIKKSGKDALVSSDDMKGKVEKLINKGHFDKAKMLIRKYKEQFHGDAETVSMESIIAITERDYEYAEQILVKGLEYEDNLDLMYNLGYLFERTGDIDKAFIYYNRALIRCEKGKLQEEIREAINNVILKRPDLDQKKVLLVAYAFPPIGGPGVQRTLKFAKYLRDNGWSPIVLTVGNTAWDLKDTSLLHEIDESIDVIRVDDIKPHDIDNHVIKQVMTMYKELINDDDLFKEYIQTINNQGNLNELLFIPEYQSVWANKVINNIQSYLNIEEIDLVYTSADPNADNFIGYYLKKIYNKPWVADFRDAWTQNPYTDYVKEGIKYKIECCMERNLVRFADRLVTVSEVISADFINNLGLDKNNVETITNGYDEYDFKNIATDKEEHDFFTITHNGLFYQKRSPVTFLKAIKSIIDNRLIPVNKIKVYFTRKDNWVEYVKQLGLDEVVEFTGYMNHSDSLELAIKSDLLLLIVGAGEENKGIYPGKIFEYLRLRKPMLALSPKGSVVENLVGKLDRGRNIHFDDIQEIENYIVNQFNNWKTNKTTFLNLSDDIENFERKKLTTKLSEVFNDVLEKGVQLSNFNEKDHIYYDAMYKTGGWNKTYFKHYSEIHYYEVWKKALAIINDIKKPTIIDIGCGPGQFANLLLDNDVHRYLGFDFSEEAIAIAKEVNSNYKELFTVDNAYTSRVLSGNYNTVVLFEVLEHINDDLKIISKVKSNSNVLLSVPNFYSESHVRWFSSEMEVRERYENLIEIKEIQSFSLNESNKIFLLHGIKKKF</sequence>
<dbReference type="OrthoDB" id="9815923at2"/>
<feature type="repeat" description="TPR" evidence="1">
    <location>
        <begin position="197"/>
        <end position="230"/>
    </location>
</feature>
<dbReference type="GO" id="GO:0016740">
    <property type="term" value="F:transferase activity"/>
    <property type="evidence" value="ECO:0007669"/>
    <property type="project" value="UniProtKB-KW"/>
</dbReference>
<protein>
    <submittedName>
        <fullName evidence="3">Glycosyltransferase</fullName>
    </submittedName>
</protein>
<dbReference type="Pfam" id="PF00535">
    <property type="entry name" value="Glycos_transf_2"/>
    <property type="match status" value="1"/>
</dbReference>
<dbReference type="SUPFAM" id="SSF53448">
    <property type="entry name" value="Nucleotide-diphospho-sugar transferases"/>
    <property type="match status" value="1"/>
</dbReference>
<dbReference type="SMART" id="SM00028">
    <property type="entry name" value="TPR"/>
    <property type="match status" value="4"/>
</dbReference>
<dbReference type="Gene3D" id="3.90.550.10">
    <property type="entry name" value="Spore Coat Polysaccharide Biosynthesis Protein SpsA, Chain A"/>
    <property type="match status" value="1"/>
</dbReference>
<dbReference type="Gene3D" id="3.40.50.150">
    <property type="entry name" value="Vaccinia Virus protein VP39"/>
    <property type="match status" value="1"/>
</dbReference>
<evidence type="ECO:0000313" key="3">
    <source>
        <dbReference type="EMBL" id="MYL49173.1"/>
    </source>
</evidence>
<dbReference type="SUPFAM" id="SSF53756">
    <property type="entry name" value="UDP-Glycosyltransferase/glycogen phosphorylase"/>
    <property type="match status" value="1"/>
</dbReference>
<dbReference type="PANTHER" id="PTHR43630:SF2">
    <property type="entry name" value="GLYCOSYLTRANSFERASE"/>
    <property type="match status" value="1"/>
</dbReference>
<dbReference type="InterPro" id="IPR001173">
    <property type="entry name" value="Glyco_trans_2-like"/>
</dbReference>
<organism evidence="3 4">
    <name type="scientific">Halobacillus litoralis</name>
    <dbReference type="NCBI Taxonomy" id="45668"/>
    <lineage>
        <taxon>Bacteria</taxon>
        <taxon>Bacillati</taxon>
        <taxon>Bacillota</taxon>
        <taxon>Bacilli</taxon>
        <taxon>Bacillales</taxon>
        <taxon>Bacillaceae</taxon>
        <taxon>Halobacillus</taxon>
    </lineage>
</organism>
<dbReference type="CDD" id="cd02511">
    <property type="entry name" value="Beta4Glucosyltransferase"/>
    <property type="match status" value="1"/>
</dbReference>
<reference evidence="3 4" key="1">
    <citation type="submission" date="2019-11" db="EMBL/GenBank/DDBJ databases">
        <title>Genome sequences of 17 halophilic strains isolated from different environments.</title>
        <authorList>
            <person name="Furrow R.E."/>
        </authorList>
    </citation>
    <scope>NUCLEOTIDE SEQUENCE [LARGE SCALE GENOMIC DNA]</scope>
    <source>
        <strain evidence="3 4">22505_10_Sand</strain>
    </source>
</reference>
<dbReference type="RefSeq" id="WP_160913372.1">
    <property type="nucleotide sequence ID" value="NZ_WMEZ01000002.1"/>
</dbReference>
<dbReference type="Gene3D" id="3.40.50.2000">
    <property type="entry name" value="Glycogen Phosphorylase B"/>
    <property type="match status" value="1"/>
</dbReference>
<feature type="repeat" description="TPR" evidence="1">
    <location>
        <begin position="314"/>
        <end position="347"/>
    </location>
</feature>